<dbReference type="Gene3D" id="3.30.160.390">
    <property type="entry name" value="Integrase, DNA-binding domain"/>
    <property type="match status" value="1"/>
</dbReference>
<dbReference type="Pfam" id="PF13356">
    <property type="entry name" value="Arm-DNA-bind_3"/>
    <property type="match status" value="1"/>
</dbReference>
<gene>
    <name evidence="7" type="ORF">ACFORG_15255</name>
</gene>
<dbReference type="SUPFAM" id="SSF56349">
    <property type="entry name" value="DNA breaking-rejoining enzymes"/>
    <property type="match status" value="1"/>
</dbReference>
<dbReference type="EMBL" id="JBHRXI010000016">
    <property type="protein sequence ID" value="MFC3615122.1"/>
    <property type="molecule type" value="Genomic_DNA"/>
</dbReference>
<dbReference type="InterPro" id="IPR053876">
    <property type="entry name" value="Phage_int_M"/>
</dbReference>
<dbReference type="InterPro" id="IPR013762">
    <property type="entry name" value="Integrase-like_cat_sf"/>
</dbReference>
<reference evidence="8" key="1">
    <citation type="journal article" date="2019" name="Int. J. Syst. Evol. Microbiol.">
        <title>The Global Catalogue of Microorganisms (GCM) 10K type strain sequencing project: providing services to taxonomists for standard genome sequencing and annotation.</title>
        <authorList>
            <consortium name="The Broad Institute Genomics Platform"/>
            <consortium name="The Broad Institute Genome Sequencing Center for Infectious Disease"/>
            <person name="Wu L."/>
            <person name="Ma J."/>
        </authorList>
    </citation>
    <scope>NUCLEOTIDE SEQUENCE [LARGE SCALE GENOMIC DNA]</scope>
    <source>
        <strain evidence="8">KCTC 42911</strain>
    </source>
</reference>
<keyword evidence="8" id="KW-1185">Reference proteome</keyword>
<feature type="domain" description="Integrase DNA-binding" evidence="5">
    <location>
        <begin position="9"/>
        <end position="88"/>
    </location>
</feature>
<proteinExistence type="inferred from homology"/>
<keyword evidence="2" id="KW-0229">DNA integration</keyword>
<evidence type="ECO:0000313" key="8">
    <source>
        <dbReference type="Proteomes" id="UP001595629"/>
    </source>
</evidence>
<dbReference type="Gene3D" id="1.10.150.130">
    <property type="match status" value="1"/>
</dbReference>
<dbReference type="CDD" id="cd00801">
    <property type="entry name" value="INT_P4_C"/>
    <property type="match status" value="1"/>
</dbReference>
<accession>A0ABV7TJR9</accession>
<evidence type="ECO:0000259" key="6">
    <source>
        <dbReference type="Pfam" id="PF22022"/>
    </source>
</evidence>
<evidence type="ECO:0000256" key="1">
    <source>
        <dbReference type="ARBA" id="ARBA00008857"/>
    </source>
</evidence>
<comment type="caution">
    <text evidence="7">The sequence shown here is derived from an EMBL/GenBank/DDBJ whole genome shotgun (WGS) entry which is preliminary data.</text>
</comment>
<dbReference type="Proteomes" id="UP001595629">
    <property type="component" value="Unassembled WGS sequence"/>
</dbReference>
<feature type="domain" description="Phage integrase central" evidence="6">
    <location>
        <begin position="105"/>
        <end position="186"/>
    </location>
</feature>
<evidence type="ECO:0000256" key="4">
    <source>
        <dbReference type="ARBA" id="ARBA00023172"/>
    </source>
</evidence>
<dbReference type="Pfam" id="PF22022">
    <property type="entry name" value="Phage_int_M"/>
    <property type="match status" value="1"/>
</dbReference>
<comment type="similarity">
    <text evidence="1">Belongs to the 'phage' integrase family.</text>
</comment>
<evidence type="ECO:0000256" key="2">
    <source>
        <dbReference type="ARBA" id="ARBA00022908"/>
    </source>
</evidence>
<evidence type="ECO:0000313" key="7">
    <source>
        <dbReference type="EMBL" id="MFC3615122.1"/>
    </source>
</evidence>
<keyword evidence="3" id="KW-0238">DNA-binding</keyword>
<dbReference type="InterPro" id="IPR010998">
    <property type="entry name" value="Integrase_recombinase_N"/>
</dbReference>
<evidence type="ECO:0000259" key="5">
    <source>
        <dbReference type="Pfam" id="PF13356"/>
    </source>
</evidence>
<keyword evidence="4" id="KW-0233">DNA recombination</keyword>
<dbReference type="RefSeq" id="WP_386736387.1">
    <property type="nucleotide sequence ID" value="NZ_JBHRXI010000016.1"/>
</dbReference>
<dbReference type="InterPro" id="IPR038488">
    <property type="entry name" value="Integrase_DNA-bd_sf"/>
</dbReference>
<organism evidence="7 8">
    <name type="scientific">Lutimaribacter marinistellae</name>
    <dbReference type="NCBI Taxonomy" id="1820329"/>
    <lineage>
        <taxon>Bacteria</taxon>
        <taxon>Pseudomonadati</taxon>
        <taxon>Pseudomonadota</taxon>
        <taxon>Alphaproteobacteria</taxon>
        <taxon>Rhodobacterales</taxon>
        <taxon>Roseobacteraceae</taxon>
        <taxon>Lutimaribacter</taxon>
    </lineage>
</organism>
<dbReference type="Gene3D" id="1.10.443.10">
    <property type="entry name" value="Intergrase catalytic core"/>
    <property type="match status" value="1"/>
</dbReference>
<protein>
    <submittedName>
        <fullName evidence="7">Tyrosine-type recombinase/integrase</fullName>
    </submittedName>
</protein>
<dbReference type="PANTHER" id="PTHR30629">
    <property type="entry name" value="PROPHAGE INTEGRASE"/>
    <property type="match status" value="1"/>
</dbReference>
<dbReference type="PANTHER" id="PTHR30629:SF2">
    <property type="entry name" value="PROPHAGE INTEGRASE INTS-RELATED"/>
    <property type="match status" value="1"/>
</dbReference>
<dbReference type="InterPro" id="IPR011010">
    <property type="entry name" value="DNA_brk_join_enz"/>
</dbReference>
<name>A0ABV7TJR9_9RHOB</name>
<dbReference type="InterPro" id="IPR050808">
    <property type="entry name" value="Phage_Integrase"/>
</dbReference>
<sequence>MAGLNKLKTAEVKNAPAGTKLQDGGGLLFIAGANGGRWKYRFQMNGRRREMGLGSYPALSLADARKERAKWEAVAKAGRDPVVERQRERDEEAEAANRADPTFADMLDLFFDSYKARLRGDGGAGRWLSPLTHHVVPKIGKRRITDLHQRDIHDALKPIWHTKHETADKALYRTRKVLHHARLSGYEVDPFICDAARHMLGHVDAVETPIPATPWQEIPDLYARLSEKPHPSYLALRFTILTAARGTPVRGARFDEIEGDVWTVPADRMKGNKGKVTDFRIPLSMAALAVVDECRAQRRNDFLFPAPRVNAGVSDVAMKKVLDRLRETGRTHGFRTSFRTWVQDTEAGSYEVTETALAHIIGSKVERSYARSDLLDRRRVLMQKWADYVTQAESKVVSLRGR</sequence>
<dbReference type="InterPro" id="IPR025166">
    <property type="entry name" value="Integrase_DNA_bind_dom"/>
</dbReference>
<evidence type="ECO:0000256" key="3">
    <source>
        <dbReference type="ARBA" id="ARBA00023125"/>
    </source>
</evidence>